<dbReference type="OrthoDB" id="4062651at2759"/>
<dbReference type="SMART" id="SM00220">
    <property type="entry name" value="S_TKc"/>
    <property type="match status" value="1"/>
</dbReference>
<keyword evidence="4" id="KW-1185">Reference proteome</keyword>
<evidence type="ECO:0000259" key="2">
    <source>
        <dbReference type="PROSITE" id="PS50011"/>
    </source>
</evidence>
<keyword evidence="3" id="KW-0808">Transferase</keyword>
<dbReference type="PANTHER" id="PTHR24359:SF37">
    <property type="entry name" value="PROTEIN KINASE DOMAIN-CONTAINING PROTEIN"/>
    <property type="match status" value="1"/>
</dbReference>
<evidence type="ECO:0000313" key="3">
    <source>
        <dbReference type="EMBL" id="KAF4336072.1"/>
    </source>
</evidence>
<dbReference type="GO" id="GO:0005524">
    <property type="term" value="F:ATP binding"/>
    <property type="evidence" value="ECO:0007669"/>
    <property type="project" value="InterPro"/>
</dbReference>
<dbReference type="InterPro" id="IPR011009">
    <property type="entry name" value="Kinase-like_dom_sf"/>
</dbReference>
<evidence type="ECO:0000313" key="4">
    <source>
        <dbReference type="Proteomes" id="UP000730481"/>
    </source>
</evidence>
<feature type="compositionally biased region" description="Polar residues" evidence="1">
    <location>
        <begin position="16"/>
        <end position="31"/>
    </location>
</feature>
<dbReference type="Gene3D" id="1.10.510.10">
    <property type="entry name" value="Transferase(Phosphotransferase) domain 1"/>
    <property type="match status" value="1"/>
</dbReference>
<accession>A0A9P5DSS1</accession>
<gene>
    <name evidence="3" type="ORF">FBEOM_10068</name>
</gene>
<keyword evidence="3" id="KW-0418">Kinase</keyword>
<dbReference type="SUPFAM" id="SSF56112">
    <property type="entry name" value="Protein kinase-like (PK-like)"/>
    <property type="match status" value="1"/>
</dbReference>
<dbReference type="Proteomes" id="UP000730481">
    <property type="component" value="Unassembled WGS sequence"/>
</dbReference>
<comment type="caution">
    <text evidence="3">The sequence shown here is derived from an EMBL/GenBank/DDBJ whole genome shotgun (WGS) entry which is preliminary data.</text>
</comment>
<protein>
    <submittedName>
        <fullName evidence="3">Kinase</fullName>
    </submittedName>
</protein>
<dbReference type="EMBL" id="PVQB02000519">
    <property type="protein sequence ID" value="KAF4336072.1"/>
    <property type="molecule type" value="Genomic_DNA"/>
</dbReference>
<dbReference type="PROSITE" id="PS50011">
    <property type="entry name" value="PROTEIN_KINASE_DOM"/>
    <property type="match status" value="1"/>
</dbReference>
<proteinExistence type="predicted"/>
<dbReference type="PANTHER" id="PTHR24359">
    <property type="entry name" value="SERINE/THREONINE-PROTEIN KINASE SBK1"/>
    <property type="match status" value="1"/>
</dbReference>
<dbReference type="AlphaFoldDB" id="A0A9P5DSS1"/>
<sequence>MDPNMSPHFGVALTHTSTQSEPTLRSHQSLVGTLRRSHSVTEGMLEDLAYTETGDADRHHEPDELALRRSKREGYALKSAQKGQKSSDHIKSLIESRVKGLSDKLREPGRLSDAFGRDQSLRVRVFRATVPSVHPDCRGKRFLPRDEIQKVLTEEAVEKELAQCDKWQKSLILRLLRPHRSDFKKEARMICGTATTQDEQKYDRKTYRKIFAILVLLKRPSLIFPFLEQRVCDDDLPLKLGDVVNTAVITIRTRNGKEVTLRGFRRKKSFYDKFIEKQWVVLSTFFEPLSERNDNSQTLEREEIPPFTSWTLVSDRGGFGEVFKVEIHASHHSFRVSPINLPFRALNMYQTNVFSFGYYQSSGIVPQVFAIKRLGSRSPPPQIWIDPENEATVLRKLKDRHNHIISLLATYRHYDCYHFIFPWADADLKGYWYKINPNPSEKHRDENLKWLAHQCQGLADGLSYIHRYHTASFSLFRRFASGFATSPANPRPMGSDQNEVRELFGRHGDIKPENILWFPDQNSAHGILGGILKITDFGLAEFSTKAEVSQDRRGFIANSPTYRAPETDLSSSKGLVSPSYDVWALGCLYLEFLAWWLGGCNYVQDFAKQRLREDKVFWKGRTHGFKTDSFFSIILGENAGEDRAQVREEVVKVSILRLFLTQAWQI</sequence>
<reference evidence="3" key="2">
    <citation type="submission" date="2020-02" db="EMBL/GenBank/DDBJ databases">
        <title>Identification and distribution of gene clusters putatively required for synthesis of sphingolipid metabolism inhibitors in phylogenetically diverse species of the filamentous fungus Fusarium.</title>
        <authorList>
            <person name="Kim H.-S."/>
            <person name="Busman M."/>
            <person name="Brown D.W."/>
            <person name="Divon H."/>
            <person name="Uhlig S."/>
            <person name="Proctor R.H."/>
        </authorList>
    </citation>
    <scope>NUCLEOTIDE SEQUENCE</scope>
    <source>
        <strain evidence="3">NRRL 25174</strain>
    </source>
</reference>
<evidence type="ECO:0000256" key="1">
    <source>
        <dbReference type="SAM" id="MobiDB-lite"/>
    </source>
</evidence>
<dbReference type="Pfam" id="PF00069">
    <property type="entry name" value="Pkinase"/>
    <property type="match status" value="1"/>
</dbReference>
<feature type="region of interest" description="Disordered" evidence="1">
    <location>
        <begin position="16"/>
        <end position="38"/>
    </location>
</feature>
<reference evidence="3" key="1">
    <citation type="journal article" date="2017" name="Mycologia">
        <title>Fusarium algeriense, sp. nov., a novel toxigenic crown rot pathogen of durum wheat from Algeria is nested in the Fusarium burgessii species complex.</title>
        <authorList>
            <person name="Laraba I."/>
            <person name="Keddad A."/>
            <person name="Boureghda H."/>
            <person name="Abdallah N."/>
            <person name="Vaughan M.M."/>
            <person name="Proctor R.H."/>
            <person name="Busman M."/>
            <person name="O'Donnell K."/>
        </authorList>
    </citation>
    <scope>NUCLEOTIDE SEQUENCE</scope>
    <source>
        <strain evidence="3">NRRL 25174</strain>
    </source>
</reference>
<dbReference type="GO" id="GO:0004674">
    <property type="term" value="F:protein serine/threonine kinase activity"/>
    <property type="evidence" value="ECO:0007669"/>
    <property type="project" value="TreeGrafter"/>
</dbReference>
<organism evidence="3 4">
    <name type="scientific">Fusarium beomiforme</name>
    <dbReference type="NCBI Taxonomy" id="44412"/>
    <lineage>
        <taxon>Eukaryota</taxon>
        <taxon>Fungi</taxon>
        <taxon>Dikarya</taxon>
        <taxon>Ascomycota</taxon>
        <taxon>Pezizomycotina</taxon>
        <taxon>Sordariomycetes</taxon>
        <taxon>Hypocreomycetidae</taxon>
        <taxon>Hypocreales</taxon>
        <taxon>Nectriaceae</taxon>
        <taxon>Fusarium</taxon>
        <taxon>Fusarium burgessii species complex</taxon>
    </lineage>
</organism>
<dbReference type="InterPro" id="IPR000719">
    <property type="entry name" value="Prot_kinase_dom"/>
</dbReference>
<feature type="domain" description="Protein kinase" evidence="2">
    <location>
        <begin position="308"/>
        <end position="666"/>
    </location>
</feature>
<name>A0A9P5DSS1_9HYPO</name>